<dbReference type="GO" id="GO:0005829">
    <property type="term" value="C:cytosol"/>
    <property type="evidence" value="ECO:0007669"/>
    <property type="project" value="TreeGrafter"/>
</dbReference>
<dbReference type="GO" id="GO:0000287">
    <property type="term" value="F:magnesium ion binding"/>
    <property type="evidence" value="ECO:0007669"/>
    <property type="project" value="InterPro"/>
</dbReference>
<dbReference type="PANTHER" id="PTHR12215:SF10">
    <property type="entry name" value="L-AMINOADIPATE-SEMIALDEHYDE DEHYDROGENASE-PHOSPHOPANTETHEINYL TRANSFERASE"/>
    <property type="match status" value="1"/>
</dbReference>
<evidence type="ECO:0000256" key="2">
    <source>
        <dbReference type="ARBA" id="ARBA00013172"/>
    </source>
</evidence>
<proteinExistence type="inferred from homology"/>
<keyword evidence="12" id="KW-1185">Reference proteome</keyword>
<feature type="domain" description="4'-phosphopantetheinyl transferase" evidence="9">
    <location>
        <begin position="107"/>
        <end position="217"/>
    </location>
</feature>
<dbReference type="Proteomes" id="UP000078046">
    <property type="component" value="Unassembled WGS sequence"/>
</dbReference>
<keyword evidence="4" id="KW-0808">Transferase</keyword>
<dbReference type="InterPro" id="IPR055066">
    <property type="entry name" value="AASDHPPT_N"/>
</dbReference>
<comment type="similarity">
    <text evidence="1">Belongs to the P-Pant transferase superfamily. AcpS family.</text>
</comment>
<dbReference type="InterPro" id="IPR050559">
    <property type="entry name" value="P-Pant_transferase_sf"/>
</dbReference>
<evidence type="ECO:0000259" key="10">
    <source>
        <dbReference type="Pfam" id="PF22624"/>
    </source>
</evidence>
<dbReference type="Pfam" id="PF22624">
    <property type="entry name" value="AASDHPPT_N"/>
    <property type="match status" value="1"/>
</dbReference>
<protein>
    <recommendedName>
        <fullName evidence="3">L-aminoadipate-semialdehyde dehydrogenase-phosphopantetheinyl transferase</fullName>
        <ecNumber evidence="2">2.7.8.7</ecNumber>
    </recommendedName>
    <alternativeName>
        <fullName evidence="5">4'-phosphopantetheinyl transferase</fullName>
    </alternativeName>
    <alternativeName>
        <fullName evidence="6">Alpha-aminoadipic semialdehyde dehydrogenase-phosphopantetheinyl transferase</fullName>
    </alternativeName>
</protein>
<gene>
    <name evidence="11" type="ORF">A3Q56_01868</name>
</gene>
<dbReference type="EC" id="2.7.8.7" evidence="2"/>
<evidence type="ECO:0000313" key="12">
    <source>
        <dbReference type="Proteomes" id="UP000078046"/>
    </source>
</evidence>
<evidence type="ECO:0000256" key="5">
    <source>
        <dbReference type="ARBA" id="ARBA00030484"/>
    </source>
</evidence>
<evidence type="ECO:0000256" key="6">
    <source>
        <dbReference type="ARBA" id="ARBA00033443"/>
    </source>
</evidence>
<dbReference type="OrthoDB" id="26719at2759"/>
<evidence type="ECO:0000259" key="9">
    <source>
        <dbReference type="Pfam" id="PF01648"/>
    </source>
</evidence>
<evidence type="ECO:0000313" key="11">
    <source>
        <dbReference type="EMBL" id="OAF70409.1"/>
    </source>
</evidence>
<evidence type="ECO:0000256" key="1">
    <source>
        <dbReference type="ARBA" id="ARBA00006195"/>
    </source>
</evidence>
<dbReference type="Pfam" id="PF01648">
    <property type="entry name" value="ACPS"/>
    <property type="match status" value="1"/>
</dbReference>
<evidence type="ECO:0000256" key="4">
    <source>
        <dbReference type="ARBA" id="ARBA00022679"/>
    </source>
</evidence>
<sequence>MLMKLKIYYLWLNKLKISKSFLLKCVCQISVEEFTEIRKQIFSANYLQSLFGRLLIRYSLAKEKFNWQSQLSRQDNGKPFIVNEHFFFNLAHQHNMVGVAGSNETNIGIDIVSLSERIPVNIEDYIKSMSKVNHPAEIDFINNSANQLHCFLRIWALKESYAKMVGIGICTDLSKIQFMINEKLQNFVTSTKLKINDIDIDCYFSEFLIDEHILTVCTTNKCQHIIKNINQDELLKLMPCETSVKPECNIWNEYLNKKTK</sequence>
<dbReference type="Gene3D" id="3.90.470.20">
    <property type="entry name" value="4'-phosphopantetheinyl transferase domain"/>
    <property type="match status" value="2"/>
</dbReference>
<organism evidence="11 12">
    <name type="scientific">Intoshia linei</name>
    <dbReference type="NCBI Taxonomy" id="1819745"/>
    <lineage>
        <taxon>Eukaryota</taxon>
        <taxon>Metazoa</taxon>
        <taxon>Spiralia</taxon>
        <taxon>Lophotrochozoa</taxon>
        <taxon>Mesozoa</taxon>
        <taxon>Orthonectida</taxon>
        <taxon>Rhopaluridae</taxon>
        <taxon>Intoshia</taxon>
    </lineage>
</organism>
<reference evidence="11 12" key="1">
    <citation type="submission" date="2016-04" db="EMBL/GenBank/DDBJ databases">
        <title>The genome of Intoshia linei affirms orthonectids as highly simplified spiralians.</title>
        <authorList>
            <person name="Mikhailov K.V."/>
            <person name="Slusarev G.S."/>
            <person name="Nikitin M.A."/>
            <person name="Logacheva M.D."/>
            <person name="Penin A."/>
            <person name="Aleoshin V."/>
            <person name="Panchin Y.V."/>
        </authorList>
    </citation>
    <scope>NUCLEOTIDE SEQUENCE [LARGE SCALE GENOMIC DNA]</scope>
    <source>
        <strain evidence="11">Intl2013</strain>
        <tissue evidence="11">Whole animal</tissue>
    </source>
</reference>
<dbReference type="AlphaFoldDB" id="A0A177B7X9"/>
<comment type="catalytic activity">
    <reaction evidence="7">
        <text>apo-[ACP] + CoA = holo-[ACP] + adenosine 3',5'-bisphosphate + H(+)</text>
        <dbReference type="Rhea" id="RHEA:12068"/>
        <dbReference type="Rhea" id="RHEA-COMP:9685"/>
        <dbReference type="Rhea" id="RHEA-COMP:9690"/>
        <dbReference type="ChEBI" id="CHEBI:15378"/>
        <dbReference type="ChEBI" id="CHEBI:29999"/>
        <dbReference type="ChEBI" id="CHEBI:57287"/>
        <dbReference type="ChEBI" id="CHEBI:58343"/>
        <dbReference type="ChEBI" id="CHEBI:64479"/>
        <dbReference type="EC" id="2.7.8.7"/>
    </reaction>
    <physiologicalReaction direction="left-to-right" evidence="7">
        <dbReference type="Rhea" id="RHEA:12069"/>
    </physiologicalReaction>
</comment>
<name>A0A177B7X9_9BILA</name>
<accession>A0A177B7X9</accession>
<dbReference type="PANTHER" id="PTHR12215">
    <property type="entry name" value="PHOSPHOPANTETHEINE TRANSFERASE"/>
    <property type="match status" value="1"/>
</dbReference>
<evidence type="ECO:0000256" key="3">
    <source>
        <dbReference type="ARBA" id="ARBA00016301"/>
    </source>
</evidence>
<dbReference type="InterPro" id="IPR008278">
    <property type="entry name" value="4-PPantetheinyl_Trfase_dom"/>
</dbReference>
<dbReference type="GO" id="GO:0019878">
    <property type="term" value="P:lysine biosynthetic process via aminoadipic acid"/>
    <property type="evidence" value="ECO:0007669"/>
    <property type="project" value="TreeGrafter"/>
</dbReference>
<dbReference type="SUPFAM" id="SSF56214">
    <property type="entry name" value="4'-phosphopantetheinyl transferase"/>
    <property type="match status" value="2"/>
</dbReference>
<dbReference type="GO" id="GO:0008897">
    <property type="term" value="F:holo-[acyl-carrier-protein] synthase activity"/>
    <property type="evidence" value="ECO:0007669"/>
    <property type="project" value="UniProtKB-EC"/>
</dbReference>
<dbReference type="EMBL" id="LWCA01000152">
    <property type="protein sequence ID" value="OAF70409.1"/>
    <property type="molecule type" value="Genomic_DNA"/>
</dbReference>
<dbReference type="InterPro" id="IPR037143">
    <property type="entry name" value="4-PPantetheinyl_Trfase_dom_sf"/>
</dbReference>
<comment type="catalytic activity">
    <reaction evidence="8">
        <text>apo-[ACP] + acetyl-CoA = acetyl-[ACP] + adenosine 3',5'-bisphosphate + H(+)</text>
        <dbReference type="Rhea" id="RHEA:46564"/>
        <dbReference type="Rhea" id="RHEA-COMP:9621"/>
        <dbReference type="Rhea" id="RHEA-COMP:9690"/>
        <dbReference type="ChEBI" id="CHEBI:15378"/>
        <dbReference type="ChEBI" id="CHEBI:29999"/>
        <dbReference type="ChEBI" id="CHEBI:57288"/>
        <dbReference type="ChEBI" id="CHEBI:58343"/>
        <dbReference type="ChEBI" id="CHEBI:78446"/>
    </reaction>
    <physiologicalReaction direction="left-to-right" evidence="8">
        <dbReference type="Rhea" id="RHEA:46565"/>
    </physiologicalReaction>
</comment>
<evidence type="ECO:0000256" key="8">
    <source>
        <dbReference type="ARBA" id="ARBA00048794"/>
    </source>
</evidence>
<feature type="domain" description="4'-phosphopantetheinyl transferase N-terminal" evidence="10">
    <location>
        <begin position="24"/>
        <end position="102"/>
    </location>
</feature>
<evidence type="ECO:0000256" key="7">
    <source>
        <dbReference type="ARBA" id="ARBA00048641"/>
    </source>
</evidence>
<comment type="caution">
    <text evidence="11">The sequence shown here is derived from an EMBL/GenBank/DDBJ whole genome shotgun (WGS) entry which is preliminary data.</text>
</comment>